<dbReference type="GO" id="GO:0005829">
    <property type="term" value="C:cytosol"/>
    <property type="evidence" value="ECO:0007669"/>
    <property type="project" value="TreeGrafter"/>
</dbReference>
<evidence type="ECO:0000256" key="2">
    <source>
        <dbReference type="ARBA" id="ARBA00023002"/>
    </source>
</evidence>
<keyword evidence="3" id="KW-0520">NAD</keyword>
<dbReference type="RefSeq" id="WP_126701652.1">
    <property type="nucleotide sequence ID" value="NZ_RWKW01000085.1"/>
</dbReference>
<dbReference type="InterPro" id="IPR006140">
    <property type="entry name" value="D-isomer_DH_NAD-bd"/>
</dbReference>
<keyword evidence="8" id="KW-1185">Reference proteome</keyword>
<evidence type="ECO:0000259" key="6">
    <source>
        <dbReference type="Pfam" id="PF02826"/>
    </source>
</evidence>
<keyword evidence="2 4" id="KW-0560">Oxidoreductase</keyword>
<dbReference type="SUPFAM" id="SSF51735">
    <property type="entry name" value="NAD(P)-binding Rossmann-fold domains"/>
    <property type="match status" value="1"/>
</dbReference>
<organism evidence="7 8">
    <name type="scientific">Aquibium carbonis</name>
    <dbReference type="NCBI Taxonomy" id="2495581"/>
    <lineage>
        <taxon>Bacteria</taxon>
        <taxon>Pseudomonadati</taxon>
        <taxon>Pseudomonadota</taxon>
        <taxon>Alphaproteobacteria</taxon>
        <taxon>Hyphomicrobiales</taxon>
        <taxon>Phyllobacteriaceae</taxon>
        <taxon>Aquibium</taxon>
    </lineage>
</organism>
<accession>A0A429YT28</accession>
<evidence type="ECO:0000256" key="3">
    <source>
        <dbReference type="ARBA" id="ARBA00023027"/>
    </source>
</evidence>
<dbReference type="AlphaFoldDB" id="A0A429YT28"/>
<evidence type="ECO:0000259" key="5">
    <source>
        <dbReference type="Pfam" id="PF00389"/>
    </source>
</evidence>
<dbReference type="GO" id="GO:0051287">
    <property type="term" value="F:NAD binding"/>
    <property type="evidence" value="ECO:0007669"/>
    <property type="project" value="InterPro"/>
</dbReference>
<dbReference type="PROSITE" id="PS00671">
    <property type="entry name" value="D_2_HYDROXYACID_DH_3"/>
    <property type="match status" value="1"/>
</dbReference>
<dbReference type="EMBL" id="RWKW01000085">
    <property type="protein sequence ID" value="RST84617.1"/>
    <property type="molecule type" value="Genomic_DNA"/>
</dbReference>
<comment type="caution">
    <text evidence="7">The sequence shown here is derived from an EMBL/GenBank/DDBJ whole genome shotgun (WGS) entry which is preliminary data.</text>
</comment>
<dbReference type="FunFam" id="3.40.50.720:FF:000203">
    <property type="entry name" value="D-3-phosphoglycerate dehydrogenase (SerA)"/>
    <property type="match status" value="1"/>
</dbReference>
<dbReference type="InterPro" id="IPR029753">
    <property type="entry name" value="D-isomer_DH_CS"/>
</dbReference>
<dbReference type="PANTHER" id="PTHR10996">
    <property type="entry name" value="2-HYDROXYACID DEHYDROGENASE-RELATED"/>
    <property type="match status" value="1"/>
</dbReference>
<gene>
    <name evidence="7" type="ORF">EJC49_19730</name>
</gene>
<evidence type="ECO:0000313" key="8">
    <source>
        <dbReference type="Proteomes" id="UP000278398"/>
    </source>
</evidence>
<dbReference type="InterPro" id="IPR036291">
    <property type="entry name" value="NAD(P)-bd_dom_sf"/>
</dbReference>
<comment type="similarity">
    <text evidence="1 4">Belongs to the D-isomer specific 2-hydroxyacid dehydrogenase family.</text>
</comment>
<dbReference type="Pfam" id="PF00389">
    <property type="entry name" value="2-Hacid_dh"/>
    <property type="match status" value="1"/>
</dbReference>
<name>A0A429YT28_9HYPH</name>
<dbReference type="InterPro" id="IPR006139">
    <property type="entry name" value="D-isomer_2_OHA_DH_cat_dom"/>
</dbReference>
<dbReference type="OrthoDB" id="9793626at2"/>
<reference evidence="7 8" key="1">
    <citation type="submission" date="2018-12" db="EMBL/GenBank/DDBJ databases">
        <title>Mesorhizobium carbonis sp. nov., isolated from coal mine water.</title>
        <authorList>
            <person name="Xin W."/>
            <person name="Xu Z."/>
            <person name="Xiang F."/>
            <person name="Zhang J."/>
            <person name="Xi L."/>
            <person name="Liu J."/>
        </authorList>
    </citation>
    <scope>NUCLEOTIDE SEQUENCE [LARGE SCALE GENOMIC DNA]</scope>
    <source>
        <strain evidence="7 8">B2.3</strain>
    </source>
</reference>
<dbReference type="PROSITE" id="PS00065">
    <property type="entry name" value="D_2_HYDROXYACID_DH_1"/>
    <property type="match status" value="1"/>
</dbReference>
<dbReference type="InterPro" id="IPR029752">
    <property type="entry name" value="D-isomer_DH_CS1"/>
</dbReference>
<evidence type="ECO:0000313" key="7">
    <source>
        <dbReference type="EMBL" id="RST84617.1"/>
    </source>
</evidence>
<dbReference type="Proteomes" id="UP000278398">
    <property type="component" value="Unassembled WGS sequence"/>
</dbReference>
<feature type="domain" description="D-isomer specific 2-hydroxyacid dehydrogenase catalytic" evidence="5">
    <location>
        <begin position="5"/>
        <end position="308"/>
    </location>
</feature>
<evidence type="ECO:0000256" key="1">
    <source>
        <dbReference type="ARBA" id="ARBA00005854"/>
    </source>
</evidence>
<sequence length="324" mass="35418">MPEILSTNVLHPQVAALLETMGNLRFAPAYDPETLLREGRDAEVIIVRAPLPPALFEQAPRLRAAIRHGAGLDMIPMAAATQAGVLVANTPGANSRTVAEYVFFAAMTLLRRFRTIDRELHANGWNAARHHADFTRDLDGLTLGIVGFGNIGRQVHAIARHGYGLDVLIHSRSRRDIPDDAGFVGLDELASRSDIVVLCCPLTDETRGMIDARVLGLMKPDALLINISRGPVIDDEAMLAALREQRIGGAALDVFARQPLPADHPYLGFDNVMVTPHMSGITEGSMRRMGMAAAEEARRVLRGELPLNFCNPEALDAYRRRFPA</sequence>
<dbReference type="GO" id="GO:0016618">
    <property type="term" value="F:hydroxypyruvate reductase [NAD(P)H] activity"/>
    <property type="evidence" value="ECO:0007669"/>
    <property type="project" value="TreeGrafter"/>
</dbReference>
<protein>
    <submittedName>
        <fullName evidence="7">Dehydrogenase</fullName>
    </submittedName>
</protein>
<dbReference type="Pfam" id="PF02826">
    <property type="entry name" value="2-Hacid_dh_C"/>
    <property type="match status" value="1"/>
</dbReference>
<dbReference type="InterPro" id="IPR050223">
    <property type="entry name" value="D-isomer_2-hydroxyacid_DH"/>
</dbReference>
<dbReference type="GO" id="GO:0030267">
    <property type="term" value="F:glyoxylate reductase (NADPH) activity"/>
    <property type="evidence" value="ECO:0007669"/>
    <property type="project" value="TreeGrafter"/>
</dbReference>
<feature type="domain" description="D-isomer specific 2-hydroxyacid dehydrogenase NAD-binding" evidence="6">
    <location>
        <begin position="105"/>
        <end position="279"/>
    </location>
</feature>
<proteinExistence type="inferred from homology"/>
<evidence type="ECO:0000256" key="4">
    <source>
        <dbReference type="RuleBase" id="RU003719"/>
    </source>
</evidence>
<dbReference type="Gene3D" id="3.40.50.720">
    <property type="entry name" value="NAD(P)-binding Rossmann-like Domain"/>
    <property type="match status" value="2"/>
</dbReference>
<dbReference type="PANTHER" id="PTHR10996:SF178">
    <property type="entry name" value="2-HYDROXYACID DEHYDROGENASE YGL185C-RELATED"/>
    <property type="match status" value="1"/>
</dbReference>
<dbReference type="SUPFAM" id="SSF52283">
    <property type="entry name" value="Formate/glycerate dehydrogenase catalytic domain-like"/>
    <property type="match status" value="1"/>
</dbReference>